<dbReference type="EMBL" id="KK108063">
    <property type="protein sequence ID" value="EZA46944.1"/>
    <property type="molecule type" value="Genomic_DNA"/>
</dbReference>
<keyword evidence="8 10" id="KW-0675">Receptor</keyword>
<dbReference type="GO" id="GO:0007165">
    <property type="term" value="P:signal transduction"/>
    <property type="evidence" value="ECO:0007669"/>
    <property type="project" value="UniProtKB-KW"/>
</dbReference>
<dbReference type="AlphaFoldDB" id="A0A026VVT3"/>
<evidence type="ECO:0000256" key="6">
    <source>
        <dbReference type="ARBA" id="ARBA00022989"/>
    </source>
</evidence>
<feature type="transmembrane region" description="Helical" evidence="10">
    <location>
        <begin position="62"/>
        <end position="85"/>
    </location>
</feature>
<keyword evidence="4 10" id="KW-0812">Transmembrane</keyword>
<dbReference type="Pfam" id="PF02949">
    <property type="entry name" value="7tm_6"/>
    <property type="match status" value="1"/>
</dbReference>
<protein>
    <recommendedName>
        <fullName evidence="10">Odorant receptor</fullName>
    </recommendedName>
</protein>
<dbReference type="GO" id="GO:0005886">
    <property type="term" value="C:plasma membrane"/>
    <property type="evidence" value="ECO:0007669"/>
    <property type="project" value="UniProtKB-SubCell"/>
</dbReference>
<evidence type="ECO:0000256" key="7">
    <source>
        <dbReference type="ARBA" id="ARBA00023136"/>
    </source>
</evidence>
<evidence type="ECO:0000313" key="11">
    <source>
        <dbReference type="EMBL" id="EZA46944.1"/>
    </source>
</evidence>
<evidence type="ECO:0000256" key="8">
    <source>
        <dbReference type="ARBA" id="ARBA00023170"/>
    </source>
</evidence>
<keyword evidence="2" id="KW-1003">Cell membrane</keyword>
<keyword evidence="6 10" id="KW-1133">Transmembrane helix</keyword>
<evidence type="ECO:0000313" key="12">
    <source>
        <dbReference type="Proteomes" id="UP000053097"/>
    </source>
</evidence>
<keyword evidence="9 10" id="KW-0807">Transducer</keyword>
<evidence type="ECO:0000256" key="9">
    <source>
        <dbReference type="ARBA" id="ARBA00023224"/>
    </source>
</evidence>
<name>A0A026VVT3_OOCBI</name>
<dbReference type="GO" id="GO:0004984">
    <property type="term" value="F:olfactory receptor activity"/>
    <property type="evidence" value="ECO:0007669"/>
    <property type="project" value="InterPro"/>
</dbReference>
<evidence type="ECO:0000256" key="3">
    <source>
        <dbReference type="ARBA" id="ARBA00022606"/>
    </source>
</evidence>
<dbReference type="GO" id="GO:0005549">
    <property type="term" value="F:odorant binding"/>
    <property type="evidence" value="ECO:0007669"/>
    <property type="project" value="InterPro"/>
</dbReference>
<keyword evidence="3 10" id="KW-0716">Sensory transduction</keyword>
<evidence type="ECO:0000256" key="5">
    <source>
        <dbReference type="ARBA" id="ARBA00022725"/>
    </source>
</evidence>
<dbReference type="OrthoDB" id="7554830at2759"/>
<evidence type="ECO:0000256" key="2">
    <source>
        <dbReference type="ARBA" id="ARBA00022475"/>
    </source>
</evidence>
<feature type="transmembrane region" description="Helical" evidence="10">
    <location>
        <begin position="298"/>
        <end position="318"/>
    </location>
</feature>
<sequence length="394" mass="45510">MAVDIVLQYFNLNRILLLTVGLWPYQRTKLVEFQFCLFFGILVSFIAVQLMSLLILECTISLVIKILSPALFFTMFAIKYSSFIINASSVKYLMEQLQHICNNLKDENEVAIVKNYANKTRTYTASIILYTVCNLLIFILLPVLPTAAGIILFINESQLHHTVYIMTEYFVDREKYFYLILLHMDVAVCIGAIAVISTATMLIGYCKYICAMFKISSYRIKHAVLDAESFHWRNADMIHKKIKCAVDIHRKGMEFASFLISRFDWLFFLLVAVGVLSLSLNLFCLFQTISLEYGVEEFIIHFVYVSIILVYMFLANYIGQEVTDRYNYIFVTAYTVQWYKTPLYVQRLILFILQRGNKTFGLKVGGLFTGSIECFATLSTTSISYFTVMYSVQQ</sequence>
<comment type="caution">
    <text evidence="10">Lacks conserved residue(s) required for the propagation of feature annotation.</text>
</comment>
<keyword evidence="7 10" id="KW-0472">Membrane</keyword>
<dbReference type="PANTHER" id="PTHR21137">
    <property type="entry name" value="ODORANT RECEPTOR"/>
    <property type="match status" value="1"/>
</dbReference>
<comment type="similarity">
    <text evidence="10">Belongs to the insect chemoreceptor superfamily. Heteromeric odorant receptor channel (TC 1.A.69) family.</text>
</comment>
<gene>
    <name evidence="11" type="ORF">X777_00574</name>
</gene>
<evidence type="ECO:0000256" key="4">
    <source>
        <dbReference type="ARBA" id="ARBA00022692"/>
    </source>
</evidence>
<feature type="transmembrane region" description="Helical" evidence="10">
    <location>
        <begin position="35"/>
        <end position="56"/>
    </location>
</feature>
<feature type="transmembrane region" description="Helical" evidence="10">
    <location>
        <begin position="265"/>
        <end position="286"/>
    </location>
</feature>
<feature type="transmembrane region" description="Helical" evidence="10">
    <location>
        <begin position="176"/>
        <end position="205"/>
    </location>
</feature>
<keyword evidence="12" id="KW-1185">Reference proteome</keyword>
<organism evidence="11 12">
    <name type="scientific">Ooceraea biroi</name>
    <name type="common">Clonal raider ant</name>
    <name type="synonym">Cerapachys biroi</name>
    <dbReference type="NCBI Taxonomy" id="2015173"/>
    <lineage>
        <taxon>Eukaryota</taxon>
        <taxon>Metazoa</taxon>
        <taxon>Ecdysozoa</taxon>
        <taxon>Arthropoda</taxon>
        <taxon>Hexapoda</taxon>
        <taxon>Insecta</taxon>
        <taxon>Pterygota</taxon>
        <taxon>Neoptera</taxon>
        <taxon>Endopterygota</taxon>
        <taxon>Hymenoptera</taxon>
        <taxon>Apocrita</taxon>
        <taxon>Aculeata</taxon>
        <taxon>Formicoidea</taxon>
        <taxon>Formicidae</taxon>
        <taxon>Dorylinae</taxon>
        <taxon>Ooceraea</taxon>
    </lineage>
</organism>
<keyword evidence="5 10" id="KW-0552">Olfaction</keyword>
<dbReference type="InterPro" id="IPR004117">
    <property type="entry name" value="7tm6_olfct_rcpt"/>
</dbReference>
<comment type="subcellular location">
    <subcellularLocation>
        <location evidence="1 10">Cell membrane</location>
        <topology evidence="1 10">Multi-pass membrane protein</topology>
    </subcellularLocation>
</comment>
<feature type="transmembrane region" description="Helical" evidence="10">
    <location>
        <begin position="127"/>
        <end position="154"/>
    </location>
</feature>
<dbReference type="PANTHER" id="PTHR21137:SF35">
    <property type="entry name" value="ODORANT RECEPTOR 19A-RELATED"/>
    <property type="match status" value="1"/>
</dbReference>
<proteinExistence type="inferred from homology"/>
<accession>A0A026VVT3</accession>
<dbReference type="Proteomes" id="UP000053097">
    <property type="component" value="Unassembled WGS sequence"/>
</dbReference>
<evidence type="ECO:0000256" key="10">
    <source>
        <dbReference type="RuleBase" id="RU351113"/>
    </source>
</evidence>
<evidence type="ECO:0000256" key="1">
    <source>
        <dbReference type="ARBA" id="ARBA00004651"/>
    </source>
</evidence>
<reference evidence="11 12" key="1">
    <citation type="journal article" date="2014" name="Curr. Biol.">
        <title>The genome of the clonal raider ant Cerapachys biroi.</title>
        <authorList>
            <person name="Oxley P.R."/>
            <person name="Ji L."/>
            <person name="Fetter-Pruneda I."/>
            <person name="McKenzie S.K."/>
            <person name="Li C."/>
            <person name="Hu H."/>
            <person name="Zhang G."/>
            <person name="Kronauer D.J."/>
        </authorList>
    </citation>
    <scope>NUCLEOTIDE SEQUENCE [LARGE SCALE GENOMIC DNA]</scope>
</reference>